<feature type="compositionally biased region" description="Polar residues" evidence="3">
    <location>
        <begin position="265"/>
        <end position="274"/>
    </location>
</feature>
<keyword evidence="2" id="KW-0040">ANK repeat</keyword>
<keyword evidence="1" id="KW-0677">Repeat</keyword>
<evidence type="ECO:0000256" key="2">
    <source>
        <dbReference type="ARBA" id="ARBA00023043"/>
    </source>
</evidence>
<dbReference type="EMBL" id="JAUCMV010000004">
    <property type="protein sequence ID" value="KAK0404774.1"/>
    <property type="molecule type" value="Genomic_DNA"/>
</dbReference>
<evidence type="ECO:0000256" key="1">
    <source>
        <dbReference type="ARBA" id="ARBA00022737"/>
    </source>
</evidence>
<evidence type="ECO:0008006" key="6">
    <source>
        <dbReference type="Google" id="ProtNLM"/>
    </source>
</evidence>
<dbReference type="PANTHER" id="PTHR24198:SF165">
    <property type="entry name" value="ANKYRIN REPEAT-CONTAINING PROTEIN-RELATED"/>
    <property type="match status" value="1"/>
</dbReference>
<dbReference type="Proteomes" id="UP001175271">
    <property type="component" value="Unassembled WGS sequence"/>
</dbReference>
<protein>
    <recommendedName>
        <fullName evidence="6">ANK_REP_REGION domain-containing protein</fullName>
    </recommendedName>
</protein>
<evidence type="ECO:0000256" key="3">
    <source>
        <dbReference type="SAM" id="MobiDB-lite"/>
    </source>
</evidence>
<dbReference type="Pfam" id="PF12796">
    <property type="entry name" value="Ank_2"/>
    <property type="match status" value="1"/>
</dbReference>
<accession>A0AA39HG80</accession>
<proteinExistence type="predicted"/>
<feature type="region of interest" description="Disordered" evidence="3">
    <location>
        <begin position="249"/>
        <end position="274"/>
    </location>
</feature>
<sequence>MPVAIQLCQSQRQQLAVMECERWMNARIDALRMRSVFDQQNDTSYKNLPQKLEKRFVNFDPSERNFRGETLIICVVRYVSDRALQVRYINLLIRNGCDPNEPDTRNLRTPLMLACIARNEAVSQHLIHLNVDLTAADKLGNTALMYAALYGHSGITSLLVNQLTRRWSFDVFRATNCMGYTAEALARKNGRYDCSLLLKRERLHMLQRMHRQLALINLSASLKGWSNYQTIYKAKQAFLNCRSKANGGGKPHGGGGMTFPRISRRNSAGYQDPTRLSRSIGEDDFQNLMQVPHLPPLKSRGGRTIGGSVEFPPIYADGFSH</sequence>
<dbReference type="Gene3D" id="1.25.40.20">
    <property type="entry name" value="Ankyrin repeat-containing domain"/>
    <property type="match status" value="1"/>
</dbReference>
<keyword evidence="5" id="KW-1185">Reference proteome</keyword>
<reference evidence="4" key="1">
    <citation type="submission" date="2023-06" db="EMBL/GenBank/DDBJ databases">
        <title>Genomic analysis of the entomopathogenic nematode Steinernema hermaphroditum.</title>
        <authorList>
            <person name="Schwarz E.M."/>
            <person name="Heppert J.K."/>
            <person name="Baniya A."/>
            <person name="Schwartz H.T."/>
            <person name="Tan C.-H."/>
            <person name="Antoshechkin I."/>
            <person name="Sternberg P.W."/>
            <person name="Goodrich-Blair H."/>
            <person name="Dillman A.R."/>
        </authorList>
    </citation>
    <scope>NUCLEOTIDE SEQUENCE</scope>
    <source>
        <strain evidence="4">PS9179</strain>
        <tissue evidence="4">Whole animal</tissue>
    </source>
</reference>
<organism evidence="4 5">
    <name type="scientific">Steinernema hermaphroditum</name>
    <dbReference type="NCBI Taxonomy" id="289476"/>
    <lineage>
        <taxon>Eukaryota</taxon>
        <taxon>Metazoa</taxon>
        <taxon>Ecdysozoa</taxon>
        <taxon>Nematoda</taxon>
        <taxon>Chromadorea</taxon>
        <taxon>Rhabditida</taxon>
        <taxon>Tylenchina</taxon>
        <taxon>Panagrolaimomorpha</taxon>
        <taxon>Strongyloidoidea</taxon>
        <taxon>Steinernematidae</taxon>
        <taxon>Steinernema</taxon>
    </lineage>
</organism>
<comment type="caution">
    <text evidence="4">The sequence shown here is derived from an EMBL/GenBank/DDBJ whole genome shotgun (WGS) entry which is preliminary data.</text>
</comment>
<dbReference type="SUPFAM" id="SSF48403">
    <property type="entry name" value="Ankyrin repeat"/>
    <property type="match status" value="1"/>
</dbReference>
<dbReference type="InterPro" id="IPR002110">
    <property type="entry name" value="Ankyrin_rpt"/>
</dbReference>
<evidence type="ECO:0000313" key="4">
    <source>
        <dbReference type="EMBL" id="KAK0404774.1"/>
    </source>
</evidence>
<dbReference type="PANTHER" id="PTHR24198">
    <property type="entry name" value="ANKYRIN REPEAT AND PROTEIN KINASE DOMAIN-CONTAINING PROTEIN"/>
    <property type="match status" value="1"/>
</dbReference>
<dbReference type="SMART" id="SM00248">
    <property type="entry name" value="ANK"/>
    <property type="match status" value="3"/>
</dbReference>
<name>A0AA39HG80_9BILA</name>
<dbReference type="InterPro" id="IPR036770">
    <property type="entry name" value="Ankyrin_rpt-contain_sf"/>
</dbReference>
<evidence type="ECO:0000313" key="5">
    <source>
        <dbReference type="Proteomes" id="UP001175271"/>
    </source>
</evidence>
<dbReference type="AlphaFoldDB" id="A0AA39HG80"/>
<gene>
    <name evidence="4" type="ORF">QR680_017619</name>
</gene>